<sequence>MSFLCSTDTTIPRSFLALRQPNAMSQSTQALPSARWTSFENWNWGDWGPRLKAFLAAINKPAIVSHASTLIGKTLTLSTPFSAGQYWCCFELVAPDGTLVIARVRLPPLDPHATLDHDYRAACEVATMAYVRDTTDIPVPRVHAYEPPESPRAHAAGAAYMLLEGLRGNSLMDLETDLADLPAPQLHRLLAQWTRIQARLATLTFPRIGAVAAYTPATGPTLGAIATDAGRIGPFDDAVEYLLAEARGRYAHAQKTPLPDADADADARYHRLGPFLHLDIIRRSALFRAHRAGPFPLLHMDIGTQNLLVDAEYNIVGVVDWEMAQTAPWAAHHYQYPFPPADDPADMAAALGDPDHPAHVGYSRIHALQRLYCCKFAEAEAALREEGTPLAVSVAEVLDSDASRAYFMMERHGVDGPVWDEVFARALVRTAYGLDEEGVREYIDCKEAEMEAELEPEAEGCCEG</sequence>
<dbReference type="PANTHER" id="PTHR21310:SF37">
    <property type="entry name" value="AMINOGLYCOSIDE PHOSPHOTRANSFERASE DOMAIN-CONTAINING PROTEIN"/>
    <property type="match status" value="1"/>
</dbReference>
<dbReference type="VEuPathDB" id="FungiDB:ATEG_08130"/>
<dbReference type="GeneID" id="4353476"/>
<protein>
    <recommendedName>
        <fullName evidence="1">Aminoglycoside phosphotransferase domain-containing protein</fullName>
    </recommendedName>
</protein>
<gene>
    <name evidence="2" type="ORF">ATEG_08130</name>
</gene>
<dbReference type="PANTHER" id="PTHR21310">
    <property type="entry name" value="AMINOGLYCOSIDE PHOSPHOTRANSFERASE-RELATED-RELATED"/>
    <property type="match status" value="1"/>
</dbReference>
<proteinExistence type="predicted"/>
<reference evidence="3" key="1">
    <citation type="submission" date="2005-09" db="EMBL/GenBank/DDBJ databases">
        <title>Annotation of the Aspergillus terreus NIH2624 genome.</title>
        <authorList>
            <person name="Birren B.W."/>
            <person name="Lander E.S."/>
            <person name="Galagan J.E."/>
            <person name="Nusbaum C."/>
            <person name="Devon K."/>
            <person name="Henn M."/>
            <person name="Ma L.-J."/>
            <person name="Jaffe D.B."/>
            <person name="Butler J."/>
            <person name="Alvarez P."/>
            <person name="Gnerre S."/>
            <person name="Grabherr M."/>
            <person name="Kleber M."/>
            <person name="Mauceli E.W."/>
            <person name="Brockman W."/>
            <person name="Rounsley S."/>
            <person name="Young S.K."/>
            <person name="LaButti K."/>
            <person name="Pushparaj V."/>
            <person name="DeCaprio D."/>
            <person name="Crawford M."/>
            <person name="Koehrsen M."/>
            <person name="Engels R."/>
            <person name="Montgomery P."/>
            <person name="Pearson M."/>
            <person name="Howarth C."/>
            <person name="Larson L."/>
            <person name="Luoma S."/>
            <person name="White J."/>
            <person name="Alvarado L."/>
            <person name="Kodira C.D."/>
            <person name="Zeng Q."/>
            <person name="Oleary S."/>
            <person name="Yandava C."/>
            <person name="Denning D.W."/>
            <person name="Nierman W.C."/>
            <person name="Milne T."/>
            <person name="Madden K."/>
        </authorList>
    </citation>
    <scope>NUCLEOTIDE SEQUENCE [LARGE SCALE GENOMIC DNA]</scope>
    <source>
        <strain evidence="3">NIH 2624 / FGSC A1156</strain>
    </source>
</reference>
<dbReference type="InterPro" id="IPR011009">
    <property type="entry name" value="Kinase-like_dom_sf"/>
</dbReference>
<dbReference type="SUPFAM" id="SSF56112">
    <property type="entry name" value="Protein kinase-like (PK-like)"/>
    <property type="match status" value="1"/>
</dbReference>
<dbReference type="Proteomes" id="UP000007963">
    <property type="component" value="Unassembled WGS sequence"/>
</dbReference>
<dbReference type="eggNOG" id="ENOG502SI0S">
    <property type="taxonomic scope" value="Eukaryota"/>
</dbReference>
<dbReference type="RefSeq" id="XP_001216751.1">
    <property type="nucleotide sequence ID" value="XM_001216751.1"/>
</dbReference>
<feature type="domain" description="Aminoglycoside phosphotransferase" evidence="1">
    <location>
        <begin position="120"/>
        <end position="330"/>
    </location>
</feature>
<dbReference type="HOGENOM" id="CLU_630250_0_0_1"/>
<organism evidence="2 3">
    <name type="scientific">Aspergillus terreus (strain NIH 2624 / FGSC A1156)</name>
    <dbReference type="NCBI Taxonomy" id="341663"/>
    <lineage>
        <taxon>Eukaryota</taxon>
        <taxon>Fungi</taxon>
        <taxon>Dikarya</taxon>
        <taxon>Ascomycota</taxon>
        <taxon>Pezizomycotina</taxon>
        <taxon>Eurotiomycetes</taxon>
        <taxon>Eurotiomycetidae</taxon>
        <taxon>Eurotiales</taxon>
        <taxon>Aspergillaceae</taxon>
        <taxon>Aspergillus</taxon>
        <taxon>Aspergillus subgen. Circumdati</taxon>
    </lineage>
</organism>
<evidence type="ECO:0000259" key="1">
    <source>
        <dbReference type="Pfam" id="PF01636"/>
    </source>
</evidence>
<dbReference type="Pfam" id="PF01636">
    <property type="entry name" value="APH"/>
    <property type="match status" value="1"/>
</dbReference>
<evidence type="ECO:0000313" key="2">
    <source>
        <dbReference type="EMBL" id="EAU31303.1"/>
    </source>
</evidence>
<accession>Q0CDV4</accession>
<dbReference type="Gene3D" id="3.90.1200.10">
    <property type="match status" value="1"/>
</dbReference>
<dbReference type="EMBL" id="CH476605">
    <property type="protein sequence ID" value="EAU31303.1"/>
    <property type="molecule type" value="Genomic_DNA"/>
</dbReference>
<evidence type="ECO:0000313" key="3">
    <source>
        <dbReference type="Proteomes" id="UP000007963"/>
    </source>
</evidence>
<dbReference type="AlphaFoldDB" id="Q0CDV4"/>
<dbReference type="OrthoDB" id="4350235at2759"/>
<name>Q0CDV4_ASPTN</name>
<dbReference type="InterPro" id="IPR051678">
    <property type="entry name" value="AGP_Transferase"/>
</dbReference>
<dbReference type="OMA" id="WEFAQTA"/>
<dbReference type="InterPro" id="IPR002575">
    <property type="entry name" value="Aminoglycoside_PTrfase"/>
</dbReference>